<dbReference type="InterPro" id="IPR003439">
    <property type="entry name" value="ABC_transporter-like_ATP-bd"/>
</dbReference>
<protein>
    <recommendedName>
        <fullName evidence="15">Multidrug resistance-associated protein 1</fullName>
    </recommendedName>
</protein>
<dbReference type="InterPro" id="IPR003593">
    <property type="entry name" value="AAA+_ATPase"/>
</dbReference>
<keyword evidence="5" id="KW-0677">Repeat</keyword>
<dbReference type="InterPro" id="IPR036640">
    <property type="entry name" value="ABC1_TM_sf"/>
</dbReference>
<dbReference type="PANTHER" id="PTHR24223">
    <property type="entry name" value="ATP-BINDING CASSETTE SUB-FAMILY C"/>
    <property type="match status" value="1"/>
</dbReference>
<accession>A0A7R9KW87</accession>
<dbReference type="InterPro" id="IPR011527">
    <property type="entry name" value="ABC1_TM_dom"/>
</dbReference>
<dbReference type="PANTHER" id="PTHR24223:SF443">
    <property type="entry name" value="MULTIDRUG-RESISTANCE LIKE PROTEIN 1, ISOFORM I"/>
    <property type="match status" value="1"/>
</dbReference>
<name>A0A7R9KW87_9ACAR</name>
<evidence type="ECO:0000259" key="11">
    <source>
        <dbReference type="PROSITE" id="PS50893"/>
    </source>
</evidence>
<dbReference type="EMBL" id="CAJPIZ010007865">
    <property type="protein sequence ID" value="CAG2110663.1"/>
    <property type="molecule type" value="Genomic_DNA"/>
</dbReference>
<dbReference type="GO" id="GO:0140359">
    <property type="term" value="F:ABC-type transporter activity"/>
    <property type="evidence" value="ECO:0007669"/>
    <property type="project" value="InterPro"/>
</dbReference>
<evidence type="ECO:0000256" key="10">
    <source>
        <dbReference type="SAM" id="Phobius"/>
    </source>
</evidence>
<feature type="non-terminal residue" evidence="13">
    <location>
        <position position="1"/>
    </location>
</feature>
<evidence type="ECO:0008006" key="15">
    <source>
        <dbReference type="Google" id="ProtNLM"/>
    </source>
</evidence>
<feature type="domain" description="ABC transporter" evidence="11">
    <location>
        <begin position="545"/>
        <end position="763"/>
    </location>
</feature>
<sequence length="768" mass="87069">LESCALVPDLAVLPDRDLTEIGEKGINLSGGQKQRVSMARAVYSNRDIYLLDDPLSAVDTHVGKHLFDKTIGRNGLLKDKIRILVTNCVSILPNVDQIVVIKNGYFSESGTFEELISKNSYFAEFVTEYLMEESDNELENGEKKVINKLRDRMKFLVKKVINLTNGGLNGSGVRDEWKNLMKKMLNNLREKRLNDIKEEIIIKKQLLVKTSGKLTETERSETSSVGFKIYSKYITLIGFTFCSVIIISSVASTMAQILSGLWLSEWSDDSLDANQINDTNLRYTRLGVYAGIGVFDTVFTFISDIFISYGCLRASKHLHNIMLDRIIKAPILFFDTTPIGRILNRFSRDMDSVDSSNDNITNFKNICRLFSYYISNTANIDGNSSPIYIRSSRQLKRIESTTRSPIYSHFSETVSGSTSIRAYGVSDQFIQESNRRVDENHMCYYPTYQWFAIRLELLGNCIVFLTIVFTVYNRFKLSPGIAGLAISYSLNITRSLKLLMNSTSNLETNIVSVERCLEYTKTPIESEWYNEATKPSPDWPERGEIKFSEYSTRYREGLDLVLKKITLEVRPKEKVGIVGRTGAGKSSLTLALFRLIEPVDGSIFIDSVDIRKLGLYDLRSRITIIPQDPALFTGTLRLNLDPFNQYSDTDIWRALESAHLKQFVNTLEKGLSHQISEGGENLSVGQKQLFCLARALLRRTKILVLDEATAAVDMETDDLIQETIRKELRQSVVLVMDKGMVAEFDSPHHLLQNTNSIFYSMAKEANLV</sequence>
<feature type="transmembrane region" description="Helical" evidence="10">
    <location>
        <begin position="288"/>
        <end position="312"/>
    </location>
</feature>
<feature type="transmembrane region" description="Helical" evidence="10">
    <location>
        <begin position="451"/>
        <end position="472"/>
    </location>
</feature>
<feature type="domain" description="ABC transmembrane type-1" evidence="12">
    <location>
        <begin position="244"/>
        <end position="508"/>
    </location>
</feature>
<dbReference type="Pfam" id="PF00005">
    <property type="entry name" value="ABC_tran"/>
    <property type="match status" value="2"/>
</dbReference>
<comment type="similarity">
    <text evidence="2">Belongs to the ABC transporter superfamily. ABCC family. Conjugate transporter (TC 3.A.1.208) subfamily.</text>
</comment>
<evidence type="ECO:0000256" key="3">
    <source>
        <dbReference type="ARBA" id="ARBA00022448"/>
    </source>
</evidence>
<dbReference type="PROSITE" id="PS50893">
    <property type="entry name" value="ABC_TRANSPORTER_2"/>
    <property type="match status" value="1"/>
</dbReference>
<dbReference type="InterPro" id="IPR050173">
    <property type="entry name" value="ABC_transporter_C-like"/>
</dbReference>
<dbReference type="PROSITE" id="PS00211">
    <property type="entry name" value="ABC_TRANSPORTER_1"/>
    <property type="match status" value="1"/>
</dbReference>
<dbReference type="Gene3D" id="3.40.50.300">
    <property type="entry name" value="P-loop containing nucleotide triphosphate hydrolases"/>
    <property type="match status" value="2"/>
</dbReference>
<evidence type="ECO:0000256" key="9">
    <source>
        <dbReference type="ARBA" id="ARBA00023136"/>
    </source>
</evidence>
<keyword evidence="6" id="KW-0547">Nucleotide-binding</keyword>
<dbReference type="CDD" id="cd18603">
    <property type="entry name" value="ABC_6TM_MRP1_2_3_6_D2_like"/>
    <property type="match status" value="1"/>
</dbReference>
<dbReference type="CDD" id="cd03244">
    <property type="entry name" value="ABCC_MRP_domain2"/>
    <property type="match status" value="1"/>
</dbReference>
<dbReference type="SUPFAM" id="SSF90123">
    <property type="entry name" value="ABC transporter transmembrane region"/>
    <property type="match status" value="1"/>
</dbReference>
<dbReference type="GO" id="GO:0016887">
    <property type="term" value="F:ATP hydrolysis activity"/>
    <property type="evidence" value="ECO:0007669"/>
    <property type="project" value="InterPro"/>
</dbReference>
<dbReference type="InterPro" id="IPR027417">
    <property type="entry name" value="P-loop_NTPase"/>
</dbReference>
<keyword evidence="14" id="KW-1185">Reference proteome</keyword>
<evidence type="ECO:0000256" key="8">
    <source>
        <dbReference type="ARBA" id="ARBA00022989"/>
    </source>
</evidence>
<dbReference type="GO" id="GO:0005524">
    <property type="term" value="F:ATP binding"/>
    <property type="evidence" value="ECO:0007669"/>
    <property type="project" value="UniProtKB-KW"/>
</dbReference>
<feature type="non-terminal residue" evidence="13">
    <location>
        <position position="768"/>
    </location>
</feature>
<organism evidence="13">
    <name type="scientific">Medioppia subpectinata</name>
    <dbReference type="NCBI Taxonomy" id="1979941"/>
    <lineage>
        <taxon>Eukaryota</taxon>
        <taxon>Metazoa</taxon>
        <taxon>Ecdysozoa</taxon>
        <taxon>Arthropoda</taxon>
        <taxon>Chelicerata</taxon>
        <taxon>Arachnida</taxon>
        <taxon>Acari</taxon>
        <taxon>Acariformes</taxon>
        <taxon>Sarcoptiformes</taxon>
        <taxon>Oribatida</taxon>
        <taxon>Brachypylina</taxon>
        <taxon>Oppioidea</taxon>
        <taxon>Oppiidae</taxon>
        <taxon>Medioppia</taxon>
    </lineage>
</organism>
<gene>
    <name evidence="13" type="ORF">OSB1V03_LOCUS10646</name>
</gene>
<dbReference type="SMART" id="SM00382">
    <property type="entry name" value="AAA"/>
    <property type="match status" value="1"/>
</dbReference>
<evidence type="ECO:0000313" key="14">
    <source>
        <dbReference type="Proteomes" id="UP000759131"/>
    </source>
</evidence>
<keyword evidence="8 10" id="KW-1133">Transmembrane helix</keyword>
<dbReference type="EMBL" id="OC862440">
    <property type="protein sequence ID" value="CAD7630233.1"/>
    <property type="molecule type" value="Genomic_DNA"/>
</dbReference>
<evidence type="ECO:0000256" key="6">
    <source>
        <dbReference type="ARBA" id="ARBA00022741"/>
    </source>
</evidence>
<dbReference type="Pfam" id="PF00664">
    <property type="entry name" value="ABC_membrane"/>
    <property type="match status" value="2"/>
</dbReference>
<dbReference type="Gene3D" id="1.20.1560.10">
    <property type="entry name" value="ABC transporter type 1, transmembrane domain"/>
    <property type="match status" value="2"/>
</dbReference>
<evidence type="ECO:0000256" key="1">
    <source>
        <dbReference type="ARBA" id="ARBA00004128"/>
    </source>
</evidence>
<dbReference type="FunFam" id="3.40.50.300:FF:000074">
    <property type="entry name" value="Multidrug resistance-associated protein 5 isoform 1"/>
    <property type="match status" value="1"/>
</dbReference>
<keyword evidence="7" id="KW-0067">ATP-binding</keyword>
<dbReference type="SUPFAM" id="SSF52540">
    <property type="entry name" value="P-loop containing nucleoside triphosphate hydrolases"/>
    <property type="match status" value="2"/>
</dbReference>
<evidence type="ECO:0000256" key="4">
    <source>
        <dbReference type="ARBA" id="ARBA00022692"/>
    </source>
</evidence>
<keyword evidence="3" id="KW-0813">Transport</keyword>
<evidence type="ECO:0000256" key="2">
    <source>
        <dbReference type="ARBA" id="ARBA00009726"/>
    </source>
</evidence>
<evidence type="ECO:0000256" key="7">
    <source>
        <dbReference type="ARBA" id="ARBA00022840"/>
    </source>
</evidence>
<dbReference type="FunFam" id="1.20.1560.10:FF:000013">
    <property type="entry name" value="ABC transporter C family member 2"/>
    <property type="match status" value="1"/>
</dbReference>
<reference evidence="13" key="1">
    <citation type="submission" date="2020-11" db="EMBL/GenBank/DDBJ databases">
        <authorList>
            <person name="Tran Van P."/>
        </authorList>
    </citation>
    <scope>NUCLEOTIDE SEQUENCE</scope>
</reference>
<dbReference type="AlphaFoldDB" id="A0A7R9KW87"/>
<dbReference type="InterPro" id="IPR017871">
    <property type="entry name" value="ABC_transporter-like_CS"/>
</dbReference>
<evidence type="ECO:0000256" key="5">
    <source>
        <dbReference type="ARBA" id="ARBA00022737"/>
    </source>
</evidence>
<dbReference type="OrthoDB" id="6511196at2759"/>
<dbReference type="PROSITE" id="PS50929">
    <property type="entry name" value="ABC_TM1F"/>
    <property type="match status" value="1"/>
</dbReference>
<dbReference type="GO" id="GO:0005774">
    <property type="term" value="C:vacuolar membrane"/>
    <property type="evidence" value="ECO:0007669"/>
    <property type="project" value="UniProtKB-SubCell"/>
</dbReference>
<comment type="subcellular location">
    <subcellularLocation>
        <location evidence="1">Vacuole membrane</location>
        <topology evidence="1">Multi-pass membrane protein</topology>
    </subcellularLocation>
</comment>
<dbReference type="Proteomes" id="UP000759131">
    <property type="component" value="Unassembled WGS sequence"/>
</dbReference>
<keyword evidence="4 10" id="KW-0812">Transmembrane</keyword>
<evidence type="ECO:0000259" key="12">
    <source>
        <dbReference type="PROSITE" id="PS50929"/>
    </source>
</evidence>
<evidence type="ECO:0000313" key="13">
    <source>
        <dbReference type="EMBL" id="CAD7630233.1"/>
    </source>
</evidence>
<keyword evidence="9 10" id="KW-0472">Membrane</keyword>
<proteinExistence type="inferred from homology"/>
<feature type="transmembrane region" description="Helical" evidence="10">
    <location>
        <begin position="233"/>
        <end position="258"/>
    </location>
</feature>